<dbReference type="InterPro" id="IPR044946">
    <property type="entry name" value="Restrct_endonuc_typeI_TRD_sf"/>
</dbReference>
<dbReference type="Gene3D" id="1.10.287.1120">
    <property type="entry name" value="Bipartite methylase S protein"/>
    <property type="match status" value="1"/>
</dbReference>
<dbReference type="RefSeq" id="WP_160634278.1">
    <property type="nucleotide sequence ID" value="NZ_WWNE01000018.1"/>
</dbReference>
<keyword evidence="6" id="KW-0378">Hydrolase</keyword>
<dbReference type="Pfam" id="PF01420">
    <property type="entry name" value="Methylase_S"/>
    <property type="match status" value="2"/>
</dbReference>
<evidence type="ECO:0000256" key="1">
    <source>
        <dbReference type="ARBA" id="ARBA00010923"/>
    </source>
</evidence>
<dbReference type="EMBL" id="WWNE01000018">
    <property type="protein sequence ID" value="NBG67328.1"/>
    <property type="molecule type" value="Genomic_DNA"/>
</dbReference>
<keyword evidence="3" id="KW-0238">DNA-binding</keyword>
<comment type="caution">
    <text evidence="6">The sequence shown here is derived from an EMBL/GenBank/DDBJ whole genome shotgun (WGS) entry which is preliminary data.</text>
</comment>
<dbReference type="Gene3D" id="3.90.220.20">
    <property type="entry name" value="DNA methylase specificity domains"/>
    <property type="match status" value="2"/>
</dbReference>
<dbReference type="CDD" id="cd17288">
    <property type="entry name" value="RMtype1_S_LlaAI06ORF1089P_TRD1-CR1_like"/>
    <property type="match status" value="1"/>
</dbReference>
<accession>A0A6N9NKU5</accession>
<evidence type="ECO:0000313" key="7">
    <source>
        <dbReference type="Proteomes" id="UP000470771"/>
    </source>
</evidence>
<protein>
    <submittedName>
        <fullName evidence="6">Restriction endonuclease subunit S</fullName>
    </submittedName>
</protein>
<evidence type="ECO:0000256" key="2">
    <source>
        <dbReference type="ARBA" id="ARBA00022747"/>
    </source>
</evidence>
<dbReference type="PANTHER" id="PTHR30408:SF12">
    <property type="entry name" value="TYPE I RESTRICTION ENZYME MJAVIII SPECIFICITY SUBUNIT"/>
    <property type="match status" value="1"/>
</dbReference>
<feature type="coiled-coil region" evidence="4">
    <location>
        <begin position="366"/>
        <end position="393"/>
    </location>
</feature>
<keyword evidence="4" id="KW-0175">Coiled coil</keyword>
<dbReference type="InterPro" id="IPR052021">
    <property type="entry name" value="Type-I_RS_S_subunit"/>
</dbReference>
<proteinExistence type="inferred from homology"/>
<dbReference type="GO" id="GO:0004519">
    <property type="term" value="F:endonuclease activity"/>
    <property type="evidence" value="ECO:0007669"/>
    <property type="project" value="UniProtKB-KW"/>
</dbReference>
<keyword evidence="7" id="KW-1185">Reference proteome</keyword>
<keyword evidence="2" id="KW-0680">Restriction system</keyword>
<keyword evidence="6" id="KW-0255">Endonuclease</keyword>
<feature type="domain" description="Type I restriction modification DNA specificity" evidence="5">
    <location>
        <begin position="27"/>
        <end position="203"/>
    </location>
</feature>
<dbReference type="CDD" id="cd17517">
    <property type="entry name" value="RMtype1_S_EcoKI_StySPI-TRD2-CR2_like"/>
    <property type="match status" value="1"/>
</dbReference>
<gene>
    <name evidence="6" type="ORF">GQN54_14465</name>
</gene>
<dbReference type="GO" id="GO:0009307">
    <property type="term" value="P:DNA restriction-modification system"/>
    <property type="evidence" value="ECO:0007669"/>
    <property type="project" value="UniProtKB-KW"/>
</dbReference>
<sequence length="403" mass="45359">MTTTTKETDSTTSNKNGYKKTKLGWIPKEWEVVSLGEYFDFKNGLNKEKEFFGFGTPIINYMDVNKNSSLTKNKILGKVSLTKGEIKRFNIKKGDVFFTRTSETIEEIAFSSVLLEDVENGVFSGFVLRARPKSGNTLDINYLKYCFSTYLARKEIMSKSSLTTRALTNGTLLSEVNLLLPPLPEQEKIAQILSTWDDAIAKQTDLIAQKEALKKGLMQELLTGKKRLKGFTDKWKEVKLGEVLTFGSGKDYKHLNSGNIPVFGTGGFMTSVDDYLYDGDSVGIGRKGTINKPIFLSGKFWTVDTLFYTHSFKNILPFYVYLKFQTINWKFYNEASGVPSLSKSTIEKIKILLPALPEQQKIATILSAADTEIEKLKAQKSAIETQKKGLMQILLTGKVRVKH</sequence>
<dbReference type="PANTHER" id="PTHR30408">
    <property type="entry name" value="TYPE-1 RESTRICTION ENZYME ECOKI SPECIFICITY PROTEIN"/>
    <property type="match status" value="1"/>
</dbReference>
<evidence type="ECO:0000259" key="5">
    <source>
        <dbReference type="Pfam" id="PF01420"/>
    </source>
</evidence>
<organism evidence="6 7">
    <name type="scientific">Acidiluteibacter ferrifornacis</name>
    <dbReference type="NCBI Taxonomy" id="2692424"/>
    <lineage>
        <taxon>Bacteria</taxon>
        <taxon>Pseudomonadati</taxon>
        <taxon>Bacteroidota</taxon>
        <taxon>Flavobacteriia</taxon>
        <taxon>Flavobacteriales</taxon>
        <taxon>Cryomorphaceae</taxon>
        <taxon>Acidiluteibacter</taxon>
    </lineage>
</organism>
<evidence type="ECO:0000256" key="4">
    <source>
        <dbReference type="SAM" id="Coils"/>
    </source>
</evidence>
<dbReference type="AlphaFoldDB" id="A0A6N9NKU5"/>
<dbReference type="InterPro" id="IPR000055">
    <property type="entry name" value="Restrct_endonuc_typeI_TRD"/>
</dbReference>
<feature type="domain" description="Type I restriction modification DNA specificity" evidence="5">
    <location>
        <begin position="233"/>
        <end position="384"/>
    </location>
</feature>
<dbReference type="Proteomes" id="UP000470771">
    <property type="component" value="Unassembled WGS sequence"/>
</dbReference>
<name>A0A6N9NKU5_9FLAO</name>
<evidence type="ECO:0000256" key="3">
    <source>
        <dbReference type="ARBA" id="ARBA00023125"/>
    </source>
</evidence>
<evidence type="ECO:0000313" key="6">
    <source>
        <dbReference type="EMBL" id="NBG67328.1"/>
    </source>
</evidence>
<comment type="similarity">
    <text evidence="1">Belongs to the type-I restriction system S methylase family.</text>
</comment>
<reference evidence="6 7" key="1">
    <citation type="submission" date="2019-12" db="EMBL/GenBank/DDBJ databases">
        <authorList>
            <person name="Zhao J."/>
        </authorList>
    </citation>
    <scope>NUCLEOTIDE SEQUENCE [LARGE SCALE GENOMIC DNA]</scope>
    <source>
        <strain evidence="6 7">S-15</strain>
    </source>
</reference>
<dbReference type="SUPFAM" id="SSF116734">
    <property type="entry name" value="DNA methylase specificity domain"/>
    <property type="match status" value="2"/>
</dbReference>
<keyword evidence="6" id="KW-0540">Nuclease</keyword>
<dbReference type="GO" id="GO:0003677">
    <property type="term" value="F:DNA binding"/>
    <property type="evidence" value="ECO:0007669"/>
    <property type="project" value="UniProtKB-KW"/>
</dbReference>